<name>A0A6M1T2R9_9BACT</name>
<organism evidence="1 2">
    <name type="scientific">Halalkalibaculum roseum</name>
    <dbReference type="NCBI Taxonomy" id="2709311"/>
    <lineage>
        <taxon>Bacteria</taxon>
        <taxon>Pseudomonadati</taxon>
        <taxon>Balneolota</taxon>
        <taxon>Balneolia</taxon>
        <taxon>Balneolales</taxon>
        <taxon>Balneolaceae</taxon>
        <taxon>Halalkalibaculum</taxon>
    </lineage>
</organism>
<protein>
    <submittedName>
        <fullName evidence="1">Uncharacterized protein</fullName>
    </submittedName>
</protein>
<sequence length="66" mass="7805">MTEQEQAVAYLKKEWDKVVRSVKTNYTSLDSNLNSIKDYTVVRDSLMEVGYDVSEVHRYEVENPFR</sequence>
<comment type="caution">
    <text evidence="1">The sequence shown here is derived from an EMBL/GenBank/DDBJ whole genome shotgun (WGS) entry which is preliminary data.</text>
</comment>
<dbReference type="EMBL" id="JAALLT010000002">
    <property type="protein sequence ID" value="NGP76295.1"/>
    <property type="molecule type" value="Genomic_DNA"/>
</dbReference>
<keyword evidence="2" id="KW-1185">Reference proteome</keyword>
<reference evidence="1 2" key="1">
    <citation type="submission" date="2020-02" db="EMBL/GenBank/DDBJ databases">
        <title>Balneolaceae bacterium YR4-1, complete genome.</title>
        <authorList>
            <person name="Li Y."/>
            <person name="Wu S."/>
        </authorList>
    </citation>
    <scope>NUCLEOTIDE SEQUENCE [LARGE SCALE GENOMIC DNA]</scope>
    <source>
        <strain evidence="1 2">YR4-1</strain>
    </source>
</reference>
<gene>
    <name evidence="1" type="ORF">G3570_06605</name>
</gene>
<evidence type="ECO:0000313" key="1">
    <source>
        <dbReference type="EMBL" id="NGP76295.1"/>
    </source>
</evidence>
<accession>A0A6M1T2R9</accession>
<proteinExistence type="predicted"/>
<dbReference type="RefSeq" id="WP_165140515.1">
    <property type="nucleotide sequence ID" value="NZ_JAALLT010000002.1"/>
</dbReference>
<dbReference type="Proteomes" id="UP000473278">
    <property type="component" value="Unassembled WGS sequence"/>
</dbReference>
<evidence type="ECO:0000313" key="2">
    <source>
        <dbReference type="Proteomes" id="UP000473278"/>
    </source>
</evidence>
<dbReference type="AlphaFoldDB" id="A0A6M1T2R9"/>